<evidence type="ECO:0000256" key="4">
    <source>
        <dbReference type="ARBA" id="ARBA00023295"/>
    </source>
</evidence>
<name>A0A1W7RA78_9SCOR</name>
<feature type="compositionally biased region" description="Polar residues" evidence="5">
    <location>
        <begin position="1"/>
        <end position="12"/>
    </location>
</feature>
<accession>A0A1W7RA78</accession>
<feature type="region of interest" description="Disordered" evidence="5">
    <location>
        <begin position="1"/>
        <end position="32"/>
    </location>
</feature>
<organism evidence="8">
    <name type="scientific">Hadrurus spadix</name>
    <dbReference type="NCBI Taxonomy" id="141984"/>
    <lineage>
        <taxon>Eukaryota</taxon>
        <taxon>Metazoa</taxon>
        <taxon>Ecdysozoa</taxon>
        <taxon>Arthropoda</taxon>
        <taxon>Chelicerata</taxon>
        <taxon>Arachnida</taxon>
        <taxon>Scorpiones</taxon>
        <taxon>Iurida</taxon>
        <taxon>Iuroidea</taxon>
        <taxon>Hadrurus</taxon>
    </lineage>
</organism>
<dbReference type="GO" id="GO:0005975">
    <property type="term" value="P:carbohydrate metabolic process"/>
    <property type="evidence" value="ECO:0007669"/>
    <property type="project" value="InterPro"/>
</dbReference>
<feature type="domain" description="Glycosyl hydrolase family 13 catalytic" evidence="7">
    <location>
        <begin position="126"/>
        <end position="519"/>
    </location>
</feature>
<evidence type="ECO:0000256" key="6">
    <source>
        <dbReference type="SAM" id="Phobius"/>
    </source>
</evidence>
<protein>
    <recommendedName>
        <fullName evidence="2">alpha-glucosidase</fullName>
        <ecNumber evidence="2">3.2.1.20</ecNumber>
    </recommendedName>
</protein>
<evidence type="ECO:0000256" key="1">
    <source>
        <dbReference type="ARBA" id="ARBA00001657"/>
    </source>
</evidence>
<evidence type="ECO:0000313" key="8">
    <source>
        <dbReference type="EMBL" id="JAV48048.1"/>
    </source>
</evidence>
<dbReference type="InterPro" id="IPR006047">
    <property type="entry name" value="GH13_cat_dom"/>
</dbReference>
<dbReference type="Gene3D" id="3.90.400.10">
    <property type="entry name" value="Oligo-1,6-glucosidase, Domain 2"/>
    <property type="match status" value="1"/>
</dbReference>
<dbReference type="PANTHER" id="PTHR10357">
    <property type="entry name" value="ALPHA-AMYLASE FAMILY MEMBER"/>
    <property type="match status" value="1"/>
</dbReference>
<feature type="transmembrane region" description="Helical" evidence="6">
    <location>
        <begin position="84"/>
        <end position="107"/>
    </location>
</feature>
<keyword evidence="6" id="KW-1133">Transmembrane helix</keyword>
<dbReference type="InterPro" id="IPR045857">
    <property type="entry name" value="O16G_dom_2"/>
</dbReference>
<dbReference type="SMART" id="SM00642">
    <property type="entry name" value="Aamy"/>
    <property type="match status" value="1"/>
</dbReference>
<dbReference type="AlphaFoldDB" id="A0A1W7RA78"/>
<keyword evidence="3" id="KW-0378">Hydrolase</keyword>
<sequence>MEGDSQVKSNSVPDGDVEMTDDDAVKQQLTSNDPSKVKYVNSDFVGKNGDAKVDIENIRLNVGMGKDELMKYANEPFWIRTRMILFVLFWICWIAMLVGAIVIIVLAPRCSPPPQLTWWQKSVFYHVYVPSFKDGDGDGIGDLKGLASKLDYFVNLGVKTLLLSPIFKSPMKDNGYDISDYNDIDPKFGTLHDFEDLLSELKKKDMKVIIDFVPNHSSNEHPWFNKSEARIKPYDDYYIWAKGKDGSPPNNWISVFGGSAWKYSEIRKEYYLHQFSEVQPDFNLRNEHVREEMQKIIQFWLDKGVDGFRVDATPHFFEDKLLRDEPKAEDTTAEKGDYDYLDHKYTKGSDEVYTLLAEWRELLNNYTTSTGSPKILLTEAYDTINKTMKYYGTSENPLVDIPFNFKLLELNQSATAEDFLDKIKEWMSAMPKWAWPNWVLGNHDNERMASRVGPEIIDGIFMAVLLNKGTPITYYGDELGMENAVLLPKNLSDVANPDHPRDAYRVPMQWSNDSMAGFTNGTSTWIPIQPDYPYVNVESEFKDSKSHLNIYKKLVELRDQPAIMHGDVAYPLVKNGVFSMLRIRKGSPGYLVVLNMGVNSTTISFLGSDPRLPDSANVEVRSSNLLTGPLAESGKSKIQLSNVKLEPNQSVVLSFVPKFED</sequence>
<evidence type="ECO:0000256" key="5">
    <source>
        <dbReference type="SAM" id="MobiDB-lite"/>
    </source>
</evidence>
<dbReference type="InterPro" id="IPR013780">
    <property type="entry name" value="Glyco_hydro_b"/>
</dbReference>
<dbReference type="FunFam" id="3.90.400.10:FF:000002">
    <property type="entry name" value="Sucrose isomerase"/>
    <property type="match status" value="1"/>
</dbReference>
<dbReference type="PANTHER" id="PTHR10357:SF179">
    <property type="entry name" value="NEUTRAL AND BASIC AMINO ACID TRANSPORT PROTEIN RBAT"/>
    <property type="match status" value="1"/>
</dbReference>
<dbReference type="GO" id="GO:0004558">
    <property type="term" value="F:alpha-1,4-glucosidase activity"/>
    <property type="evidence" value="ECO:0007669"/>
    <property type="project" value="UniProtKB-EC"/>
</dbReference>
<evidence type="ECO:0000256" key="3">
    <source>
        <dbReference type="ARBA" id="ARBA00022801"/>
    </source>
</evidence>
<evidence type="ECO:0000259" key="7">
    <source>
        <dbReference type="SMART" id="SM00642"/>
    </source>
</evidence>
<keyword evidence="6" id="KW-0472">Membrane</keyword>
<dbReference type="SUPFAM" id="SSF51445">
    <property type="entry name" value="(Trans)glycosidases"/>
    <property type="match status" value="1"/>
</dbReference>
<reference evidence="8" key="1">
    <citation type="submission" date="2016-11" db="EMBL/GenBank/DDBJ databases">
        <title>Venom-gland transcriptomics and venom proteomics of the black-back scorpion (Hadrurus spadix) reveal detectability challenges and an unexplored realm of animal toxin diversity.</title>
        <authorList>
            <person name="Rokyta D.R."/>
            <person name="Ward M.J."/>
        </authorList>
    </citation>
    <scope>NUCLEOTIDE SEQUENCE</scope>
    <source>
        <tissue evidence="8">Venom gland</tissue>
    </source>
</reference>
<dbReference type="Pfam" id="PF00128">
    <property type="entry name" value="Alpha-amylase"/>
    <property type="match status" value="1"/>
</dbReference>
<evidence type="ECO:0000256" key="2">
    <source>
        <dbReference type="ARBA" id="ARBA00012741"/>
    </source>
</evidence>
<keyword evidence="4" id="KW-0326">Glycosidase</keyword>
<keyword evidence="6" id="KW-0812">Transmembrane</keyword>
<dbReference type="Pfam" id="PF16028">
    <property type="entry name" value="SLC3A2_N"/>
    <property type="match status" value="1"/>
</dbReference>
<dbReference type="InterPro" id="IPR017853">
    <property type="entry name" value="GH"/>
</dbReference>
<dbReference type="EMBL" id="GFAH01000341">
    <property type="protein sequence ID" value="JAV48048.1"/>
    <property type="molecule type" value="Transcribed_RNA"/>
</dbReference>
<dbReference type="InterPro" id="IPR031984">
    <property type="entry name" value="SLC3A2_N"/>
</dbReference>
<dbReference type="Gene3D" id="3.20.20.80">
    <property type="entry name" value="Glycosidases"/>
    <property type="match status" value="1"/>
</dbReference>
<dbReference type="EC" id="3.2.1.20" evidence="2"/>
<dbReference type="Gene3D" id="2.60.40.1180">
    <property type="entry name" value="Golgi alpha-mannosidase II"/>
    <property type="match status" value="1"/>
</dbReference>
<proteinExistence type="predicted"/>
<comment type="catalytic activity">
    <reaction evidence="1">
        <text>Hydrolysis of terminal, non-reducing (1-&gt;4)-linked alpha-D-glucose residues with release of alpha-D-glucose.</text>
        <dbReference type="EC" id="3.2.1.20"/>
    </reaction>
</comment>